<dbReference type="PANTHER" id="PTHR10900">
    <property type="entry name" value="PERIOSTIN-RELATED"/>
    <property type="match status" value="1"/>
</dbReference>
<evidence type="ECO:0000313" key="3">
    <source>
        <dbReference type="EMBL" id="TPX45589.1"/>
    </source>
</evidence>
<proteinExistence type="predicted"/>
<evidence type="ECO:0000313" key="6">
    <source>
        <dbReference type="Proteomes" id="UP000320475"/>
    </source>
</evidence>
<dbReference type="EMBL" id="QEAM01000091">
    <property type="protein sequence ID" value="TPX46878.1"/>
    <property type="molecule type" value="Genomic_DNA"/>
</dbReference>
<name>A0A507D6J7_9FUNG</name>
<dbReference type="Gene3D" id="2.30.180.10">
    <property type="entry name" value="FAS1 domain"/>
    <property type="match status" value="2"/>
</dbReference>
<dbReference type="GO" id="GO:0005615">
    <property type="term" value="C:extracellular space"/>
    <property type="evidence" value="ECO:0007669"/>
    <property type="project" value="TreeGrafter"/>
</dbReference>
<organism evidence="4 6">
    <name type="scientific">Synchytrium endobioticum</name>
    <dbReference type="NCBI Taxonomy" id="286115"/>
    <lineage>
        <taxon>Eukaryota</taxon>
        <taxon>Fungi</taxon>
        <taxon>Fungi incertae sedis</taxon>
        <taxon>Chytridiomycota</taxon>
        <taxon>Chytridiomycota incertae sedis</taxon>
        <taxon>Chytridiomycetes</taxon>
        <taxon>Synchytriales</taxon>
        <taxon>Synchytriaceae</taxon>
        <taxon>Synchytrium</taxon>
    </lineage>
</organism>
<dbReference type="VEuPathDB" id="FungiDB:SeMB42_g03940"/>
<dbReference type="Proteomes" id="UP000317494">
    <property type="component" value="Unassembled WGS sequence"/>
</dbReference>
<dbReference type="Pfam" id="PF02469">
    <property type="entry name" value="Fasciclin"/>
    <property type="match status" value="2"/>
</dbReference>
<keyword evidence="1" id="KW-0732">Signal</keyword>
<dbReference type="PROSITE" id="PS50213">
    <property type="entry name" value="FAS1"/>
    <property type="match status" value="2"/>
</dbReference>
<dbReference type="STRING" id="286115.A0A507D6J7"/>
<reference evidence="5 6" key="1">
    <citation type="journal article" date="2019" name="Sci. Rep.">
        <title>Comparative genomics of chytrid fungi reveal insights into the obligate biotrophic and pathogenic lifestyle of Synchytrium endobioticum.</title>
        <authorList>
            <person name="van de Vossenberg B.T.L.H."/>
            <person name="Warris S."/>
            <person name="Nguyen H.D.T."/>
            <person name="van Gent-Pelzer M.P.E."/>
            <person name="Joly D.L."/>
            <person name="van de Geest H.C."/>
            <person name="Bonants P.J.M."/>
            <person name="Smith D.S."/>
            <person name="Levesque C.A."/>
            <person name="van der Lee T.A.J."/>
        </authorList>
    </citation>
    <scope>NUCLEOTIDE SEQUENCE [LARGE SCALE GENOMIC DNA]</scope>
    <source>
        <strain evidence="4 6">LEV6574</strain>
        <strain evidence="3 5">MB42</strain>
    </source>
</reference>
<sequence>MKVTTLVSLMIVAVAALPSKLVNEVKVVGFIIVDNQNDQKPKQEDKTIAQVIADDDRFSSLHEHLDDARDVKDDLDDDKLRMTLFAPINEAFDQFNQSHHKGYKMKDILQYHLTTDGVLGIGDLHDGLVLSTEFEEKNLKDERQIVRVTRREDGEVYINMMAHVVAEIATKNGKVIAIDRVLVPPPNMLESMMRVPMVFSTLATAIFRTKLERIFESHKGMTLLAPDNRAWEEKMDVQDLFYLFGEEGRKDLGKIVKHHVVKSLEYSTRFREEGHVTLKTLNRDEIVIDARQTQASHRHQRKQHQMDKICGFPFPCDVIANVDVNDDDANVDNPEGWEYLLNNDQGRIVFADAPTQNGVVHMISNVLIPEGVDLPSKRSEL</sequence>
<evidence type="ECO:0000313" key="5">
    <source>
        <dbReference type="Proteomes" id="UP000317494"/>
    </source>
</evidence>
<feature type="chain" id="PRO_5036131025" description="FAS1 domain-containing protein" evidence="1">
    <location>
        <begin position="17"/>
        <end position="381"/>
    </location>
</feature>
<feature type="domain" description="FAS1" evidence="2">
    <location>
        <begin position="186"/>
        <end position="367"/>
    </location>
</feature>
<dbReference type="SMART" id="SM00554">
    <property type="entry name" value="FAS1"/>
    <property type="match status" value="2"/>
</dbReference>
<dbReference type="InterPro" id="IPR000782">
    <property type="entry name" value="FAS1_domain"/>
</dbReference>
<evidence type="ECO:0000313" key="4">
    <source>
        <dbReference type="EMBL" id="TPX46878.1"/>
    </source>
</evidence>
<feature type="domain" description="FAS1" evidence="2">
    <location>
        <begin position="45"/>
        <end position="182"/>
    </location>
</feature>
<dbReference type="EMBL" id="QEAN01000150">
    <property type="protein sequence ID" value="TPX45589.1"/>
    <property type="molecule type" value="Genomic_DNA"/>
</dbReference>
<dbReference type="InterPro" id="IPR050904">
    <property type="entry name" value="Adhesion/Biosynth-related"/>
</dbReference>
<dbReference type="SUPFAM" id="SSF82153">
    <property type="entry name" value="FAS1 domain"/>
    <property type="match status" value="2"/>
</dbReference>
<evidence type="ECO:0000259" key="2">
    <source>
        <dbReference type="PROSITE" id="PS50213"/>
    </source>
</evidence>
<keyword evidence="5" id="KW-1185">Reference proteome</keyword>
<dbReference type="AlphaFoldDB" id="A0A507D6J7"/>
<dbReference type="PANTHER" id="PTHR10900:SF77">
    <property type="entry name" value="FI19380P1"/>
    <property type="match status" value="1"/>
</dbReference>
<dbReference type="Proteomes" id="UP000320475">
    <property type="component" value="Unassembled WGS sequence"/>
</dbReference>
<feature type="signal peptide" evidence="1">
    <location>
        <begin position="1"/>
        <end position="16"/>
    </location>
</feature>
<dbReference type="InterPro" id="IPR036378">
    <property type="entry name" value="FAS1_dom_sf"/>
</dbReference>
<accession>A0A507D6J7</accession>
<dbReference type="OrthoDB" id="7700931at2759"/>
<evidence type="ECO:0000256" key="1">
    <source>
        <dbReference type="SAM" id="SignalP"/>
    </source>
</evidence>
<comment type="caution">
    <text evidence="4">The sequence shown here is derived from an EMBL/GenBank/DDBJ whole genome shotgun (WGS) entry which is preliminary data.</text>
</comment>
<protein>
    <recommendedName>
        <fullName evidence="2">FAS1 domain-containing protein</fullName>
    </recommendedName>
</protein>
<gene>
    <name evidence="4" type="ORF">SeLEV6574_g02965</name>
    <name evidence="3" type="ORF">SeMB42_g03940</name>
</gene>